<dbReference type="Proteomes" id="UP001497382">
    <property type="component" value="Unassembled WGS sequence"/>
</dbReference>
<keyword evidence="2" id="KW-1185">Reference proteome</keyword>
<sequence length="37" mass="4360">MANFMEFFHKRKVCIICLIFFTKISGNITPAVSYFEI</sequence>
<gene>
    <name evidence="1" type="ORF">LARSCL_LOCUS1787</name>
</gene>
<comment type="caution">
    <text evidence="1">The sequence shown here is derived from an EMBL/GenBank/DDBJ whole genome shotgun (WGS) entry which is preliminary data.</text>
</comment>
<proteinExistence type="predicted"/>
<protein>
    <submittedName>
        <fullName evidence="1">Uncharacterized protein</fullName>
    </submittedName>
</protein>
<accession>A0AAV1YY22</accession>
<dbReference type="AlphaFoldDB" id="A0AAV1YY22"/>
<reference evidence="1 2" key="1">
    <citation type="submission" date="2024-04" db="EMBL/GenBank/DDBJ databases">
        <authorList>
            <person name="Rising A."/>
            <person name="Reimegard J."/>
            <person name="Sonavane S."/>
            <person name="Akerstrom W."/>
            <person name="Nylinder S."/>
            <person name="Hedman E."/>
            <person name="Kallberg Y."/>
        </authorList>
    </citation>
    <scope>NUCLEOTIDE SEQUENCE [LARGE SCALE GENOMIC DNA]</scope>
</reference>
<evidence type="ECO:0000313" key="2">
    <source>
        <dbReference type="Proteomes" id="UP001497382"/>
    </source>
</evidence>
<name>A0AAV1YY22_9ARAC</name>
<dbReference type="EMBL" id="CAXIEN010000011">
    <property type="protein sequence ID" value="CAL1263976.1"/>
    <property type="molecule type" value="Genomic_DNA"/>
</dbReference>
<evidence type="ECO:0000313" key="1">
    <source>
        <dbReference type="EMBL" id="CAL1263976.1"/>
    </source>
</evidence>
<organism evidence="1 2">
    <name type="scientific">Larinioides sclopetarius</name>
    <dbReference type="NCBI Taxonomy" id="280406"/>
    <lineage>
        <taxon>Eukaryota</taxon>
        <taxon>Metazoa</taxon>
        <taxon>Ecdysozoa</taxon>
        <taxon>Arthropoda</taxon>
        <taxon>Chelicerata</taxon>
        <taxon>Arachnida</taxon>
        <taxon>Araneae</taxon>
        <taxon>Araneomorphae</taxon>
        <taxon>Entelegynae</taxon>
        <taxon>Araneoidea</taxon>
        <taxon>Araneidae</taxon>
        <taxon>Larinioides</taxon>
    </lineage>
</organism>